<dbReference type="Gene3D" id="3.60.120.10">
    <property type="entry name" value="Anthranilate synthase"/>
    <property type="match status" value="1"/>
</dbReference>
<organism evidence="13 14">
    <name type="scientific">Xylaria grammica</name>
    <dbReference type="NCBI Taxonomy" id="363999"/>
    <lineage>
        <taxon>Eukaryota</taxon>
        <taxon>Fungi</taxon>
        <taxon>Dikarya</taxon>
        <taxon>Ascomycota</taxon>
        <taxon>Pezizomycotina</taxon>
        <taxon>Sordariomycetes</taxon>
        <taxon>Xylariomycetidae</taxon>
        <taxon>Xylariales</taxon>
        <taxon>Xylariaceae</taxon>
        <taxon>Xylaria</taxon>
    </lineage>
</organism>
<dbReference type="EC" id="2.6.1.85" evidence="4"/>
<evidence type="ECO:0000313" key="13">
    <source>
        <dbReference type="EMBL" id="RWA12375.1"/>
    </source>
</evidence>
<dbReference type="GO" id="GO:0046656">
    <property type="term" value="P:folic acid biosynthetic process"/>
    <property type="evidence" value="ECO:0007669"/>
    <property type="project" value="UniProtKB-KW"/>
</dbReference>
<dbReference type="Pfam" id="PF00425">
    <property type="entry name" value="Chorismate_bind"/>
    <property type="match status" value="1"/>
</dbReference>
<dbReference type="PRINTS" id="PR00099">
    <property type="entry name" value="CPSGATASE"/>
</dbReference>
<dbReference type="Proteomes" id="UP000286045">
    <property type="component" value="Unassembled WGS sequence"/>
</dbReference>
<evidence type="ECO:0000256" key="5">
    <source>
        <dbReference type="ARBA" id="ARBA00022679"/>
    </source>
</evidence>
<dbReference type="GO" id="GO:0046654">
    <property type="term" value="P:tetrahydrofolate biosynthetic process"/>
    <property type="evidence" value="ECO:0007669"/>
    <property type="project" value="UniProtKB-UniPathway"/>
</dbReference>
<evidence type="ECO:0000313" key="14">
    <source>
        <dbReference type="Proteomes" id="UP000286045"/>
    </source>
</evidence>
<evidence type="ECO:0000259" key="10">
    <source>
        <dbReference type="Pfam" id="PF00117"/>
    </source>
</evidence>
<dbReference type="PROSITE" id="PS51273">
    <property type="entry name" value="GATASE_TYPE_1"/>
    <property type="match status" value="1"/>
</dbReference>
<comment type="catalytic activity">
    <reaction evidence="1">
        <text>chorismate + L-glutamine = 4-amino-4-deoxychorismate + L-glutamate</text>
        <dbReference type="Rhea" id="RHEA:11672"/>
        <dbReference type="ChEBI" id="CHEBI:29748"/>
        <dbReference type="ChEBI" id="CHEBI:29985"/>
        <dbReference type="ChEBI" id="CHEBI:58359"/>
        <dbReference type="ChEBI" id="CHEBI:58406"/>
        <dbReference type="EC" id="2.6.1.85"/>
    </reaction>
</comment>
<evidence type="ECO:0000256" key="4">
    <source>
        <dbReference type="ARBA" id="ARBA00013139"/>
    </source>
</evidence>
<dbReference type="GO" id="GO:0005737">
    <property type="term" value="C:cytoplasm"/>
    <property type="evidence" value="ECO:0007669"/>
    <property type="project" value="TreeGrafter"/>
</dbReference>
<dbReference type="PRINTS" id="PR00095">
    <property type="entry name" value="ANTSNTHASEI"/>
</dbReference>
<keyword evidence="6" id="KW-0289">Folate biosynthesis</keyword>
<comment type="caution">
    <text evidence="13">The sequence shown here is derived from an EMBL/GenBank/DDBJ whole genome shotgun (WGS) entry which is preliminary data.</text>
</comment>
<dbReference type="Gene3D" id="3.40.50.880">
    <property type="match status" value="1"/>
</dbReference>
<dbReference type="PANTHER" id="PTHR11236:SF18">
    <property type="entry name" value="AMINODEOXYCHORISMATE SYNTHASE"/>
    <property type="match status" value="1"/>
</dbReference>
<feature type="domain" description="Glutamine amidotransferase" evidence="10">
    <location>
        <begin position="12"/>
        <end position="231"/>
    </location>
</feature>
<protein>
    <recommendedName>
        <fullName evidence="4">aminodeoxychorismate synthase</fullName>
        <ecNumber evidence="4">2.6.1.85</ecNumber>
    </recommendedName>
    <alternativeName>
        <fullName evidence="8">Para-aminobenzoate synthase</fullName>
    </alternativeName>
    <alternativeName>
        <fullName evidence="9">p-aminobenzoic acid synthase</fullName>
    </alternativeName>
</protein>
<dbReference type="EMBL" id="RYZI01000053">
    <property type="protein sequence ID" value="RWA12375.1"/>
    <property type="molecule type" value="Genomic_DNA"/>
</dbReference>
<name>A0A439DDC8_9PEZI</name>
<accession>A0A439DDC8</accession>
<dbReference type="Pfam" id="PF00117">
    <property type="entry name" value="GATase"/>
    <property type="match status" value="1"/>
</dbReference>
<feature type="domain" description="Anthranilate synthase component I N-terminal" evidence="12">
    <location>
        <begin position="310"/>
        <end position="438"/>
    </location>
</feature>
<dbReference type="GO" id="GO:0008153">
    <property type="term" value="P:4-aminobenzoate biosynthetic process"/>
    <property type="evidence" value="ECO:0007669"/>
    <property type="project" value="TreeGrafter"/>
</dbReference>
<keyword evidence="5" id="KW-0808">Transferase</keyword>
<dbReference type="SUPFAM" id="SSF56322">
    <property type="entry name" value="ADC synthase"/>
    <property type="match status" value="1"/>
</dbReference>
<sequence length="797" mass="88397">MGDEKERFRILFVDAYDSFTNNITALLSSLLHVDVNVIHMNSPLLNPSSRTFQRDLAHEISHYDAVVCGPGPGSPENDADVGIMRHIWELGPEHQVPVLGICLGFQSLALSIGGRARRLLQGMHGMVRDISHRDTGPGADIFTDVKPFKATLYHSLGIDIGQQAVPTSLWPTHKWTVPPNTRIQPLAWVEEERDNEEIPERILMALRHTEKPFWGLQYHPESVCTQSESNTVVKNWFQEALRWNHAHHRSIRRGATLLAGPATKRSLLSATDIQLNGFQLTAPALDTYCKSYEFACATIQIPDYIEVPDILEILQANEFERIVLDSSSGKTGADPRSRYTIIALDVAKALRVEYHAGAAFATVRAPRDSGATILQLRSSLSGAIKTFGGGFMGFVTYEQGLQNIGVSVAANRQKQRPDISLAWVTKSVVVDHWKSTLHVQHLCPTHEVPTGWVNETAQRLQTSRLWCRGKPQQNGQDVVKVYDGPTNERPEAPFIIRKPDSSHYEAKVRTCQEYIAAGESYELCLTDAATITRSITPGMLRRGSSASDEYSWRLFCNLRRRQPAPFASYIRLGLATLVSASPERFLQYDRDGLCSMRPMKGTVRRSDAVRTLADAEAMLHVPKEEAENLMIVDLVRHDLHSVCGPGSVSVPNLLKVEAYESVFQMVTVVEGRLRPGSKYTGLDVLAASLPPGSMTGAPKKRSCEILRKVEGERERSLYSGVVGYMDVTGRGDWSVTIRCAFRWDDDVDTMPASTQLGEEAREKWHIGAGGAVTILSTPEGETDEMITKLSGTSGSFL</sequence>
<keyword evidence="14" id="KW-1185">Reference proteome</keyword>
<comment type="similarity">
    <text evidence="3">In the C-terminal section; belongs to the anthranilate synthase component I family.</text>
</comment>
<dbReference type="InterPro" id="IPR006221">
    <property type="entry name" value="TrpG/PapA_dom"/>
</dbReference>
<evidence type="ECO:0000256" key="7">
    <source>
        <dbReference type="ARBA" id="ARBA00022962"/>
    </source>
</evidence>
<dbReference type="InterPro" id="IPR017926">
    <property type="entry name" value="GATASE"/>
</dbReference>
<dbReference type="UniPathway" id="UPA00077">
    <property type="reaction ID" value="UER00149"/>
</dbReference>
<evidence type="ECO:0000256" key="1">
    <source>
        <dbReference type="ARBA" id="ARBA00001000"/>
    </source>
</evidence>
<dbReference type="GO" id="GO:0000162">
    <property type="term" value="P:L-tryptophan biosynthetic process"/>
    <property type="evidence" value="ECO:0007669"/>
    <property type="project" value="TreeGrafter"/>
</dbReference>
<evidence type="ECO:0000256" key="3">
    <source>
        <dbReference type="ARBA" id="ARBA00005970"/>
    </source>
</evidence>
<dbReference type="InterPro" id="IPR015890">
    <property type="entry name" value="Chorismate_C"/>
</dbReference>
<dbReference type="STRING" id="363999.A0A439DDC8"/>
<reference evidence="13 14" key="1">
    <citation type="submission" date="2018-12" db="EMBL/GenBank/DDBJ databases">
        <title>Draft genome sequence of Xylaria grammica IHI A82.</title>
        <authorList>
            <person name="Buettner E."/>
            <person name="Kellner H."/>
        </authorList>
    </citation>
    <scope>NUCLEOTIDE SEQUENCE [LARGE SCALE GENOMIC DNA]</scope>
    <source>
        <strain evidence="13 14">IHI A82</strain>
    </source>
</reference>
<dbReference type="InterPro" id="IPR029062">
    <property type="entry name" value="Class_I_gatase-like"/>
</dbReference>
<dbReference type="CDD" id="cd01743">
    <property type="entry name" value="GATase1_Anthranilate_Synthase"/>
    <property type="match status" value="1"/>
</dbReference>
<proteinExistence type="inferred from homology"/>
<dbReference type="InterPro" id="IPR005801">
    <property type="entry name" value="ADC_synthase"/>
</dbReference>
<evidence type="ECO:0000259" key="11">
    <source>
        <dbReference type="Pfam" id="PF00425"/>
    </source>
</evidence>
<dbReference type="GO" id="GO:0046820">
    <property type="term" value="F:4-amino-4-deoxychorismate synthase activity"/>
    <property type="evidence" value="ECO:0007669"/>
    <property type="project" value="UniProtKB-EC"/>
</dbReference>
<evidence type="ECO:0000259" key="12">
    <source>
        <dbReference type="Pfam" id="PF04715"/>
    </source>
</evidence>
<evidence type="ECO:0000256" key="8">
    <source>
        <dbReference type="ARBA" id="ARBA00031329"/>
    </source>
</evidence>
<evidence type="ECO:0000256" key="9">
    <source>
        <dbReference type="ARBA" id="ARBA00031904"/>
    </source>
</evidence>
<comment type="pathway">
    <text evidence="2">Cofactor biosynthesis; tetrahydrofolate biosynthesis; 4-aminobenzoate from chorismate: step 1/2.</text>
</comment>
<dbReference type="InterPro" id="IPR019999">
    <property type="entry name" value="Anth_synth_I-like"/>
</dbReference>
<keyword evidence="7" id="KW-0315">Glutamine amidotransferase</keyword>
<dbReference type="InterPro" id="IPR006805">
    <property type="entry name" value="Anth_synth_I_N"/>
</dbReference>
<dbReference type="SUPFAM" id="SSF52317">
    <property type="entry name" value="Class I glutamine amidotransferase-like"/>
    <property type="match status" value="1"/>
</dbReference>
<feature type="domain" description="Chorismate-utilising enzyme C-terminal" evidence="11">
    <location>
        <begin position="502"/>
        <end position="788"/>
    </location>
</feature>
<dbReference type="AlphaFoldDB" id="A0A439DDC8"/>
<evidence type="ECO:0000256" key="6">
    <source>
        <dbReference type="ARBA" id="ARBA00022909"/>
    </source>
</evidence>
<evidence type="ECO:0000256" key="2">
    <source>
        <dbReference type="ARBA" id="ARBA00005009"/>
    </source>
</evidence>
<gene>
    <name evidence="13" type="ORF">EKO27_g2750</name>
</gene>
<dbReference type="Pfam" id="PF04715">
    <property type="entry name" value="Anth_synt_I_N"/>
    <property type="match status" value="1"/>
</dbReference>
<dbReference type="PANTHER" id="PTHR11236">
    <property type="entry name" value="AMINOBENZOATE/ANTHRANILATE SYNTHASE"/>
    <property type="match status" value="1"/>
</dbReference>